<evidence type="ECO:0000313" key="2">
    <source>
        <dbReference type="EMBL" id="TQL63614.1"/>
    </source>
</evidence>
<dbReference type="Proteomes" id="UP000315389">
    <property type="component" value="Unassembled WGS sequence"/>
</dbReference>
<protein>
    <submittedName>
        <fullName evidence="2">Tight adherence protein B</fullName>
    </submittedName>
</protein>
<comment type="caution">
    <text evidence="2">The sequence shown here is derived from an EMBL/GenBank/DDBJ whole genome shotgun (WGS) entry which is preliminary data.</text>
</comment>
<keyword evidence="1" id="KW-0812">Transmembrane</keyword>
<gene>
    <name evidence="2" type="ORF">FB461_0080</name>
</gene>
<feature type="transmembrane region" description="Helical" evidence="1">
    <location>
        <begin position="176"/>
        <end position="197"/>
    </location>
</feature>
<keyword evidence="1" id="KW-0472">Membrane</keyword>
<evidence type="ECO:0000256" key="1">
    <source>
        <dbReference type="SAM" id="Phobius"/>
    </source>
</evidence>
<evidence type="ECO:0000313" key="3">
    <source>
        <dbReference type="Proteomes" id="UP000315389"/>
    </source>
</evidence>
<proteinExistence type="predicted"/>
<keyword evidence="1" id="KW-1133">Transmembrane helix</keyword>
<feature type="transmembrane region" description="Helical" evidence="1">
    <location>
        <begin position="150"/>
        <end position="170"/>
    </location>
</feature>
<accession>A0A542ZTC6</accession>
<dbReference type="EMBL" id="VFOS01000001">
    <property type="protein sequence ID" value="TQL63614.1"/>
    <property type="molecule type" value="Genomic_DNA"/>
</dbReference>
<keyword evidence="3" id="KW-1185">Reference proteome</keyword>
<dbReference type="AlphaFoldDB" id="A0A542ZTC6"/>
<organism evidence="2 3">
    <name type="scientific">Rarobacter faecitabidus</name>
    <dbReference type="NCBI Taxonomy" id="13243"/>
    <lineage>
        <taxon>Bacteria</taxon>
        <taxon>Bacillati</taxon>
        <taxon>Actinomycetota</taxon>
        <taxon>Actinomycetes</taxon>
        <taxon>Micrococcales</taxon>
        <taxon>Rarobacteraceae</taxon>
        <taxon>Rarobacter</taxon>
    </lineage>
</organism>
<reference evidence="2 3" key="1">
    <citation type="submission" date="2019-06" db="EMBL/GenBank/DDBJ databases">
        <title>Sequencing the genomes of 1000 actinobacteria strains.</title>
        <authorList>
            <person name="Klenk H.-P."/>
        </authorList>
    </citation>
    <scope>NUCLEOTIDE SEQUENCE [LARGE SCALE GENOMIC DNA]</scope>
    <source>
        <strain evidence="2 3">DSM 4813</strain>
    </source>
</reference>
<sequence length="217" mass="22303">MIAGARIAMVAERAQGAGTQATSDLTVLLAGVAAALRAGNSPAESWRRRRVRLTADGVPIPMDIVRAVSDGPGPTMRRVWARAAISAPDRDADGRVRQAVAIATVCAIANELGSPLAEVLDETSASILVYQQGVAARRGALAGPRMSARVLMWLPLGTCALGALFGASPWRVLLDGGIGTLSLMAGLLAMLIGRAWVARLVARATTPGGPVRGTGPP</sequence>
<name>A0A542ZTC6_RARFA</name>
<dbReference type="OrthoDB" id="5150243at2"/>
<dbReference type="RefSeq" id="WP_142117916.1">
    <property type="nucleotide sequence ID" value="NZ_BAAASV010000002.1"/>
</dbReference>